<evidence type="ECO:0000313" key="1">
    <source>
        <dbReference type="EMBL" id="VUZ86157.1"/>
    </source>
</evidence>
<dbReference type="EMBL" id="CABIKM010000045">
    <property type="protein sequence ID" value="VUZ86157.1"/>
    <property type="molecule type" value="Genomic_DNA"/>
</dbReference>
<dbReference type="InterPro" id="IPR025427">
    <property type="entry name" value="DUF4160"/>
</dbReference>
<keyword evidence="2" id="KW-1185">Reference proteome</keyword>
<evidence type="ECO:0000313" key="2">
    <source>
        <dbReference type="Proteomes" id="UP000334340"/>
    </source>
</evidence>
<reference evidence="1 2" key="1">
    <citation type="submission" date="2019-07" db="EMBL/GenBank/DDBJ databases">
        <authorList>
            <person name="Cremers G."/>
        </authorList>
    </citation>
    <scope>NUCLEOTIDE SEQUENCE [LARGE SCALE GENOMIC DNA]</scope>
</reference>
<dbReference type="AlphaFoldDB" id="A0A564ZMR3"/>
<dbReference type="Pfam" id="PF13711">
    <property type="entry name" value="DUF4160"/>
    <property type="match status" value="1"/>
</dbReference>
<protein>
    <submittedName>
        <fullName evidence="1">Transcriptional regulator</fullName>
    </submittedName>
</protein>
<dbReference type="Proteomes" id="UP000334340">
    <property type="component" value="Unassembled WGS sequence"/>
</dbReference>
<name>A0A564ZMR3_9BACT</name>
<proteinExistence type="predicted"/>
<accession>A0A564ZMR3</accession>
<sequence length="86" mass="9951">MPEISRFFGVVIKMFYNDHQPPHFHAEYAGSEALIVIDTLEVYRGELPRRALALVLEWAALHRDALREDWRLARGGELPRPISPLE</sequence>
<gene>
    <name evidence="1" type="ORF">MELA_02553</name>
</gene>
<organism evidence="1 2">
    <name type="scientific">Candidatus Methylomirabilis lanthanidiphila</name>
    <dbReference type="NCBI Taxonomy" id="2211376"/>
    <lineage>
        <taxon>Bacteria</taxon>
        <taxon>Candidatus Methylomirabilota</taxon>
        <taxon>Candidatus Methylomirabilia</taxon>
        <taxon>Candidatus Methylomirabilales</taxon>
        <taxon>Candidatus Methylomirabilaceae</taxon>
        <taxon>Candidatus Methylomirabilis</taxon>
    </lineage>
</organism>